<feature type="domain" description="RiboL-PSP-HEPN" evidence="1">
    <location>
        <begin position="12"/>
        <end position="232"/>
    </location>
</feature>
<sequence length="246" mass="29599">MYKENFQKFRTERRNKIITMDTIIRNNDDLKEGEKDVLLRGFIVLIYAFWEGNYKEIQKLFFCILKEKKIKELPHKIKNKVLIELATNQRERNKKISEIEDCKQIDEINSKIIMALESKLSDYSQCDRLCHHFKENSNNPNYTILTNMLSKYNITLKKLIKQMIEEYSIPDNFEDRLNFIIKSRNNIAHGVENISDYEEMIISNFIRKEDATIIDVSDFLNETTFYIDLLYNEIFSEFENKYMHIE</sequence>
<keyword evidence="3" id="KW-1185">Reference proteome</keyword>
<gene>
    <name evidence="2" type="ORF">U729_2626</name>
</gene>
<dbReference type="KEGG" id="cbv:U729_2626"/>
<reference evidence="2 3" key="1">
    <citation type="journal article" date="2015" name="Infect. Genet. Evol.">
        <title>Genomic sequences of six botulinum neurotoxin-producing strains representing three clostridial species illustrate the mobility and diversity of botulinum neurotoxin genes.</title>
        <authorList>
            <person name="Smith T.J."/>
            <person name="Hill K.K."/>
            <person name="Xie G."/>
            <person name="Foley B.T."/>
            <person name="Williamson C.H."/>
            <person name="Foster J.T."/>
            <person name="Johnson S.L."/>
            <person name="Chertkov O."/>
            <person name="Teshima H."/>
            <person name="Gibbons H.S."/>
            <person name="Johnsky L.A."/>
            <person name="Karavis M.A."/>
            <person name="Smith L.A."/>
        </authorList>
    </citation>
    <scope>NUCLEOTIDE SEQUENCE [LARGE SCALE GENOMIC DNA]</scope>
    <source>
        <strain evidence="2">Sullivan</strain>
    </source>
</reference>
<evidence type="ECO:0000313" key="3">
    <source>
        <dbReference type="Proteomes" id="UP000030635"/>
    </source>
</evidence>
<dbReference type="Proteomes" id="UP000030635">
    <property type="component" value="Chromosome"/>
</dbReference>
<proteinExistence type="predicted"/>
<protein>
    <recommendedName>
        <fullName evidence="1">RiboL-PSP-HEPN domain-containing protein</fullName>
    </recommendedName>
</protein>
<dbReference type="eggNOG" id="ENOG503273M">
    <property type="taxonomic scope" value="Bacteria"/>
</dbReference>
<dbReference type="Pfam" id="PF18735">
    <property type="entry name" value="HEPN_RiboL-PSP"/>
    <property type="match status" value="1"/>
</dbReference>
<evidence type="ECO:0000259" key="1">
    <source>
        <dbReference type="Pfam" id="PF18735"/>
    </source>
</evidence>
<evidence type="ECO:0000313" key="2">
    <source>
        <dbReference type="EMBL" id="AIY83873.1"/>
    </source>
</evidence>
<dbReference type="EMBL" id="CP006905">
    <property type="protein sequence ID" value="AIY83873.1"/>
    <property type="molecule type" value="Genomic_DNA"/>
</dbReference>
<dbReference type="AlphaFoldDB" id="A0A0A7FWD3"/>
<dbReference type="HOGENOM" id="CLU_1037214_0_0_9"/>
<name>A0A0A7FWD3_9CLOT</name>
<dbReference type="RefSeq" id="WP_039315797.1">
    <property type="nucleotide sequence ID" value="NZ_CP006905.1"/>
</dbReference>
<organism evidence="2 3">
    <name type="scientific">Clostridium baratii str. Sullivan</name>
    <dbReference type="NCBI Taxonomy" id="1415775"/>
    <lineage>
        <taxon>Bacteria</taxon>
        <taxon>Bacillati</taxon>
        <taxon>Bacillota</taxon>
        <taxon>Clostridia</taxon>
        <taxon>Eubacteriales</taxon>
        <taxon>Clostridiaceae</taxon>
        <taxon>Clostridium</taxon>
    </lineage>
</organism>
<dbReference type="OrthoDB" id="1551032at2"/>
<accession>A0A0A7FWD3</accession>
<dbReference type="InterPro" id="IPR041519">
    <property type="entry name" value="HEPN_RiboL-PSP"/>
</dbReference>